<accession>A0ACB5TJD9</accession>
<protein>
    <submittedName>
        <fullName evidence="1">Unnamed protein product</fullName>
    </submittedName>
</protein>
<evidence type="ECO:0000313" key="2">
    <source>
        <dbReference type="Proteomes" id="UP001165101"/>
    </source>
</evidence>
<gene>
    <name evidence="1" type="ORF">Cboi01_000140600</name>
</gene>
<dbReference type="EMBL" id="BSXV01000522">
    <property type="protein sequence ID" value="GME89457.1"/>
    <property type="molecule type" value="Genomic_DNA"/>
</dbReference>
<reference evidence="1" key="1">
    <citation type="submission" date="2023-04" db="EMBL/GenBank/DDBJ databases">
        <title>Candida boidinii NBRC 1967.</title>
        <authorList>
            <person name="Ichikawa N."/>
            <person name="Sato H."/>
            <person name="Tonouchi N."/>
        </authorList>
    </citation>
    <scope>NUCLEOTIDE SEQUENCE</scope>
    <source>
        <strain evidence="1">NBRC 1967</strain>
    </source>
</reference>
<name>A0ACB5TJD9_CANBO</name>
<evidence type="ECO:0000313" key="1">
    <source>
        <dbReference type="EMBL" id="GME89457.1"/>
    </source>
</evidence>
<sequence length="293" mass="33446">MPSQRSDDLTCDKDESFDIIGTIKKELKSNDAPESKVEDSANNEATVNYISHSEGKAMDVDSNHDLASSPFDTVTTLSTRNKLADKYAIDFFQSQTETLTTSFLKPGSLFVGSQQSGRSTYEVKVELKEVDLRKSHLCGFLTIHGLTESHPEITTFFKGEIIGPHYSFYTVNETWESNKRNDLQHWGRFPSWRGLDFNAENEAENQHIYDSYMGNEYIYMRWKETFLVPDAKIKDIVGASFAGFYYVCFNQLTGSISGLYFHERSDKFQQLELCHVPDGGCFPSYQNQEKTKI</sequence>
<organism evidence="1 2">
    <name type="scientific">Candida boidinii</name>
    <name type="common">Yeast</name>
    <dbReference type="NCBI Taxonomy" id="5477"/>
    <lineage>
        <taxon>Eukaryota</taxon>
        <taxon>Fungi</taxon>
        <taxon>Dikarya</taxon>
        <taxon>Ascomycota</taxon>
        <taxon>Saccharomycotina</taxon>
        <taxon>Pichiomycetes</taxon>
        <taxon>Pichiales</taxon>
        <taxon>Pichiaceae</taxon>
        <taxon>Ogataea</taxon>
        <taxon>Ogataea/Candida clade</taxon>
    </lineage>
</organism>
<dbReference type="Proteomes" id="UP001165101">
    <property type="component" value="Unassembled WGS sequence"/>
</dbReference>
<proteinExistence type="predicted"/>
<keyword evidence="2" id="KW-1185">Reference proteome</keyword>
<comment type="caution">
    <text evidence="1">The sequence shown here is derived from an EMBL/GenBank/DDBJ whole genome shotgun (WGS) entry which is preliminary data.</text>
</comment>